<keyword evidence="3" id="KW-1185">Reference proteome</keyword>
<comment type="caution">
    <text evidence="2">The sequence shown here is derived from an EMBL/GenBank/DDBJ whole genome shotgun (WGS) entry which is preliminary data.</text>
</comment>
<evidence type="ECO:0000256" key="1">
    <source>
        <dbReference type="SAM" id="MobiDB-lite"/>
    </source>
</evidence>
<name>A0A8T0U5U8_PANVG</name>
<evidence type="ECO:0008006" key="4">
    <source>
        <dbReference type="Google" id="ProtNLM"/>
    </source>
</evidence>
<organism evidence="2 3">
    <name type="scientific">Panicum virgatum</name>
    <name type="common">Blackwell switchgrass</name>
    <dbReference type="NCBI Taxonomy" id="38727"/>
    <lineage>
        <taxon>Eukaryota</taxon>
        <taxon>Viridiplantae</taxon>
        <taxon>Streptophyta</taxon>
        <taxon>Embryophyta</taxon>
        <taxon>Tracheophyta</taxon>
        <taxon>Spermatophyta</taxon>
        <taxon>Magnoliopsida</taxon>
        <taxon>Liliopsida</taxon>
        <taxon>Poales</taxon>
        <taxon>Poaceae</taxon>
        <taxon>PACMAD clade</taxon>
        <taxon>Panicoideae</taxon>
        <taxon>Panicodae</taxon>
        <taxon>Paniceae</taxon>
        <taxon>Panicinae</taxon>
        <taxon>Panicum</taxon>
        <taxon>Panicum sect. Hiantes</taxon>
    </lineage>
</organism>
<dbReference type="EMBL" id="CM029042">
    <property type="protein sequence ID" value="KAG2619511.1"/>
    <property type="molecule type" value="Genomic_DNA"/>
</dbReference>
<evidence type="ECO:0000313" key="2">
    <source>
        <dbReference type="EMBL" id="KAG2619511.1"/>
    </source>
</evidence>
<accession>A0A8T0U5U8</accession>
<dbReference type="PANTHER" id="PTHR47127">
    <property type="entry name" value="10A19I.15"/>
    <property type="match status" value="1"/>
</dbReference>
<reference evidence="2" key="1">
    <citation type="submission" date="2020-05" db="EMBL/GenBank/DDBJ databases">
        <title>WGS assembly of Panicum virgatum.</title>
        <authorList>
            <person name="Lovell J.T."/>
            <person name="Jenkins J."/>
            <person name="Shu S."/>
            <person name="Juenger T.E."/>
            <person name="Schmutz J."/>
        </authorList>
    </citation>
    <scope>NUCLEOTIDE SEQUENCE</scope>
    <source>
        <strain evidence="2">AP13</strain>
    </source>
</reference>
<gene>
    <name evidence="2" type="ORF">PVAP13_3NG077100</name>
</gene>
<evidence type="ECO:0000313" key="3">
    <source>
        <dbReference type="Proteomes" id="UP000823388"/>
    </source>
</evidence>
<feature type="region of interest" description="Disordered" evidence="1">
    <location>
        <begin position="163"/>
        <end position="196"/>
    </location>
</feature>
<protein>
    <recommendedName>
        <fullName evidence="4">Myb/SANT-like domain-containing protein</fullName>
    </recommendedName>
</protein>
<dbReference type="AlphaFoldDB" id="A0A8T0U5U8"/>
<proteinExistence type="predicted"/>
<dbReference type="Proteomes" id="UP000823388">
    <property type="component" value="Chromosome 3N"/>
</dbReference>
<sequence length="280" mass="32298">MGHNQRFSYIKFSFRRSTETIIRHFQEVLYGLVIVPGKHRATFLGRKHTTTQNFANVQVTSTQVYNHLRKWRSRWQKICRLKEIRGALWNEESYVISLDDEHYNGYIKDHPKDAEFLNTPLINYLQMQNIFGSGVAIGRFAMGSFEPLGDPQDQETIDVDVEAPKQPVGTGNTTTAEAKGKGKGEGSWTGKRKRGLSEDETQLYGGLTKSVDGLSNTIRACTPRLYKAVMDIQEFNKDAQMFCLNYLMLNKGIDKTFLEMDEEDKEYWMRDHLLKNNFFG</sequence>